<dbReference type="InterPro" id="IPR003690">
    <property type="entry name" value="MTERF"/>
</dbReference>
<dbReference type="EMBL" id="JADFTS010000003">
    <property type="protein sequence ID" value="KAF9617541.1"/>
    <property type="molecule type" value="Genomic_DNA"/>
</dbReference>
<accession>A0A835IGX8</accession>
<keyword evidence="2" id="KW-0804">Transcription</keyword>
<dbReference type="Pfam" id="PF02536">
    <property type="entry name" value="mTERF"/>
    <property type="match status" value="1"/>
</dbReference>
<evidence type="ECO:0000256" key="3">
    <source>
        <dbReference type="ARBA" id="ARBA00022946"/>
    </source>
</evidence>
<reference evidence="4 5" key="1">
    <citation type="submission" date="2020-10" db="EMBL/GenBank/DDBJ databases">
        <title>The Coptis chinensis genome and diversification of protoberbering-type alkaloids.</title>
        <authorList>
            <person name="Wang B."/>
            <person name="Shu S."/>
            <person name="Song C."/>
            <person name="Liu Y."/>
        </authorList>
    </citation>
    <scope>NUCLEOTIDE SEQUENCE [LARGE SCALE GENOMIC DNA]</scope>
    <source>
        <strain evidence="4">HL-2020</strain>
        <tissue evidence="4">Leaf</tissue>
    </source>
</reference>
<keyword evidence="5" id="KW-1185">Reference proteome</keyword>
<protein>
    <submittedName>
        <fullName evidence="4">Uncharacterized protein</fullName>
    </submittedName>
</protein>
<dbReference type="PANTHER" id="PTHR13068:SF3">
    <property type="entry name" value="MITOCHONDRIAL TRANSCRIPTION TERMINATION FACTOR FAMILY PROTEIN"/>
    <property type="match status" value="1"/>
</dbReference>
<dbReference type="FunFam" id="1.25.70.10:FF:000015">
    <property type="entry name" value="Mitochondrial transcription termination factor family protein"/>
    <property type="match status" value="1"/>
</dbReference>
<sequence>MSSANLLPSSQITKPSKLSYSSNGHISTSQIQIIPAKTTPSSKLTLSLHSNRFPTLLRQASPTFHNGEEDLSILETREVVSEILQEAGVCKEEAMNIVLKSPKYVKLLVDSVLDLDEHSLWNSWSIENEDVGSLDFKKKVLYMAKQKGDNGVLPFLESVGLNPSSSTNIARYLVSESVPRLIQKVKYIKEMLYPGSDNCEYVGKNARRMMTQLSIFVDEDVQQTLSFFEKMEAKRGGLNMLGSEDASFQNLIESFPRLLLLSVKNHLEPLVEFLEGVGVSKERIGVVLLLYPPIIFYDIEKDVKPRLRAFEKVGAKEKEIGKMLLKYPWILSTSIQENYNDVLSFLELEKVPKVRVDLAIKSWPHILGCSTNKMKTMVEHLGELGIKSKKLGQVLAQSPQLLLRRPHEVVQVVSFMEELGFDKESIGRTVIRCPEIFAASIENTLKKKLKFLVDIGISEVHLPRVIRKYPDILVSDIKTILPRIEYLMNTGLSKKEVACMVCRFSPLLGYSIDKVLQPKLEFLVNTMEKPVRDVLDYPRYFSYSLDKKIKPRFWVLKGRNVDCSLKDMLGKNDEDFAADYMGIGRMLIPLSPET</sequence>
<dbReference type="OrthoDB" id="637682at2759"/>
<keyword evidence="2" id="KW-0806">Transcription termination</keyword>
<evidence type="ECO:0000313" key="5">
    <source>
        <dbReference type="Proteomes" id="UP000631114"/>
    </source>
</evidence>
<dbReference type="InterPro" id="IPR038538">
    <property type="entry name" value="MTERF_sf"/>
</dbReference>
<dbReference type="Proteomes" id="UP000631114">
    <property type="component" value="Unassembled WGS sequence"/>
</dbReference>
<gene>
    <name evidence="4" type="ORF">IFM89_037353</name>
</gene>
<keyword evidence="2" id="KW-0805">Transcription regulation</keyword>
<dbReference type="GO" id="GO:0003676">
    <property type="term" value="F:nucleic acid binding"/>
    <property type="evidence" value="ECO:0007669"/>
    <property type="project" value="InterPro"/>
</dbReference>
<dbReference type="PANTHER" id="PTHR13068">
    <property type="entry name" value="CGI-12 PROTEIN-RELATED"/>
    <property type="match status" value="1"/>
</dbReference>
<evidence type="ECO:0000256" key="2">
    <source>
        <dbReference type="ARBA" id="ARBA00022472"/>
    </source>
</evidence>
<keyword evidence="3" id="KW-0809">Transit peptide</keyword>
<dbReference type="GO" id="GO:0006353">
    <property type="term" value="P:DNA-templated transcription termination"/>
    <property type="evidence" value="ECO:0007669"/>
    <property type="project" value="UniProtKB-KW"/>
</dbReference>
<proteinExistence type="inferred from homology"/>
<comment type="caution">
    <text evidence="4">The sequence shown here is derived from an EMBL/GenBank/DDBJ whole genome shotgun (WGS) entry which is preliminary data.</text>
</comment>
<evidence type="ECO:0000313" key="4">
    <source>
        <dbReference type="EMBL" id="KAF9617541.1"/>
    </source>
</evidence>
<name>A0A835IGX8_9MAGN</name>
<comment type="similarity">
    <text evidence="1">Belongs to the mTERF family.</text>
</comment>
<organism evidence="4 5">
    <name type="scientific">Coptis chinensis</name>
    <dbReference type="NCBI Taxonomy" id="261450"/>
    <lineage>
        <taxon>Eukaryota</taxon>
        <taxon>Viridiplantae</taxon>
        <taxon>Streptophyta</taxon>
        <taxon>Embryophyta</taxon>
        <taxon>Tracheophyta</taxon>
        <taxon>Spermatophyta</taxon>
        <taxon>Magnoliopsida</taxon>
        <taxon>Ranunculales</taxon>
        <taxon>Ranunculaceae</taxon>
        <taxon>Coptidoideae</taxon>
        <taxon>Coptis</taxon>
    </lineage>
</organism>
<dbReference type="Gene3D" id="1.25.70.10">
    <property type="entry name" value="Transcription termination factor 3, mitochondrial"/>
    <property type="match status" value="1"/>
</dbReference>
<dbReference type="SMART" id="SM00733">
    <property type="entry name" value="Mterf"/>
    <property type="match status" value="9"/>
</dbReference>
<dbReference type="AlphaFoldDB" id="A0A835IGX8"/>
<evidence type="ECO:0000256" key="1">
    <source>
        <dbReference type="ARBA" id="ARBA00007692"/>
    </source>
</evidence>